<accession>A0A5S3WG05</accession>
<sequence>MKNVFFMLFLLISCDVLSAERLVSNASVTSLKVYETNDDSVSVWMHINGSGRIGPNPENPEVTCELWTNSSLVHGSALAALMGKKKVNIWYADRGDKSHWCKVKVIEVIDS</sequence>
<gene>
    <name evidence="2" type="ORF">CWB99_21610</name>
</gene>
<name>A0A5S3WG05_9GAMM</name>
<evidence type="ECO:0008006" key="4">
    <source>
        <dbReference type="Google" id="ProtNLM"/>
    </source>
</evidence>
<protein>
    <recommendedName>
        <fullName evidence="4">Transcription elongation factor GreA/GreB C-terminal domain-containing protein</fullName>
    </recommendedName>
</protein>
<reference evidence="2 3" key="1">
    <citation type="submission" date="2018-01" db="EMBL/GenBank/DDBJ databases">
        <authorList>
            <person name="Paulsen S."/>
            <person name="Gram L.K."/>
        </authorList>
    </citation>
    <scope>NUCLEOTIDE SEQUENCE [LARGE SCALE GENOMIC DNA]</scope>
    <source>
        <strain evidence="2 3">S2676</strain>
    </source>
</reference>
<feature type="signal peptide" evidence="1">
    <location>
        <begin position="1"/>
        <end position="18"/>
    </location>
</feature>
<evidence type="ECO:0000256" key="1">
    <source>
        <dbReference type="SAM" id="SignalP"/>
    </source>
</evidence>
<proteinExistence type="predicted"/>
<dbReference type="Proteomes" id="UP000310249">
    <property type="component" value="Unassembled WGS sequence"/>
</dbReference>
<reference evidence="3" key="2">
    <citation type="submission" date="2019-06" db="EMBL/GenBank/DDBJ databases">
        <title>Co-occurence of chitin degradation, pigmentation and bioactivity in marine Pseudoalteromonas.</title>
        <authorList>
            <person name="Sonnenschein E.C."/>
            <person name="Bech P.K."/>
        </authorList>
    </citation>
    <scope>NUCLEOTIDE SEQUENCE [LARGE SCALE GENOMIC DNA]</scope>
    <source>
        <strain evidence="3">S2676</strain>
    </source>
</reference>
<evidence type="ECO:0000313" key="2">
    <source>
        <dbReference type="EMBL" id="TMP24612.1"/>
    </source>
</evidence>
<keyword evidence="1" id="KW-0732">Signal</keyword>
<feature type="chain" id="PRO_5024342360" description="Transcription elongation factor GreA/GreB C-terminal domain-containing protein" evidence="1">
    <location>
        <begin position="19"/>
        <end position="111"/>
    </location>
</feature>
<organism evidence="2 3">
    <name type="scientific">Pseudoalteromonas rubra</name>
    <dbReference type="NCBI Taxonomy" id="43658"/>
    <lineage>
        <taxon>Bacteria</taxon>
        <taxon>Pseudomonadati</taxon>
        <taxon>Pseudomonadota</taxon>
        <taxon>Gammaproteobacteria</taxon>
        <taxon>Alteromonadales</taxon>
        <taxon>Pseudoalteromonadaceae</taxon>
        <taxon>Pseudoalteromonas</taxon>
    </lineage>
</organism>
<dbReference type="AlphaFoldDB" id="A0A5S3WG05"/>
<dbReference type="EMBL" id="PNCI01000068">
    <property type="protein sequence ID" value="TMP24612.1"/>
    <property type="molecule type" value="Genomic_DNA"/>
</dbReference>
<comment type="caution">
    <text evidence="2">The sequence shown here is derived from an EMBL/GenBank/DDBJ whole genome shotgun (WGS) entry which is preliminary data.</text>
</comment>
<evidence type="ECO:0000313" key="3">
    <source>
        <dbReference type="Proteomes" id="UP000310249"/>
    </source>
</evidence>